<dbReference type="GO" id="GO:0003723">
    <property type="term" value="F:RNA binding"/>
    <property type="evidence" value="ECO:0007669"/>
    <property type="project" value="UniProtKB-UniRule"/>
</dbReference>
<dbReference type="PROSITE" id="PS51975">
    <property type="entry name" value="RNASE_H_2"/>
    <property type="match status" value="1"/>
</dbReference>
<evidence type="ECO:0000256" key="8">
    <source>
        <dbReference type="ARBA" id="ARBA00022490"/>
    </source>
</evidence>
<comment type="function">
    <text evidence="3 14 16">Endonuclease that specifically degrades the RNA of RNA-DNA hybrids.</text>
</comment>
<evidence type="ECO:0000256" key="7">
    <source>
        <dbReference type="ARBA" id="ARBA00019179"/>
    </source>
</evidence>
<dbReference type="PANTHER" id="PTHR10954:SF18">
    <property type="entry name" value="RIBONUCLEASE HII"/>
    <property type="match status" value="1"/>
</dbReference>
<dbReference type="InterPro" id="IPR001352">
    <property type="entry name" value="RNase_HII/HIII"/>
</dbReference>
<evidence type="ECO:0000256" key="1">
    <source>
        <dbReference type="ARBA" id="ARBA00000077"/>
    </source>
</evidence>
<evidence type="ECO:0000256" key="11">
    <source>
        <dbReference type="ARBA" id="ARBA00022759"/>
    </source>
</evidence>
<evidence type="ECO:0000256" key="13">
    <source>
        <dbReference type="ARBA" id="ARBA00023211"/>
    </source>
</evidence>
<evidence type="ECO:0000256" key="5">
    <source>
        <dbReference type="ARBA" id="ARBA00007383"/>
    </source>
</evidence>
<dbReference type="Proteomes" id="UP000502196">
    <property type="component" value="Chromosome"/>
</dbReference>
<evidence type="ECO:0000313" key="18">
    <source>
        <dbReference type="EMBL" id="CAB3393532.1"/>
    </source>
</evidence>
<dbReference type="NCBIfam" id="NF000595">
    <property type="entry name" value="PRK00015.1-3"/>
    <property type="match status" value="1"/>
</dbReference>
<comment type="similarity">
    <text evidence="5 14 16">Belongs to the RNase HII family.</text>
</comment>
<evidence type="ECO:0000256" key="2">
    <source>
        <dbReference type="ARBA" id="ARBA00001946"/>
    </source>
</evidence>
<dbReference type="InterPro" id="IPR022898">
    <property type="entry name" value="RNase_HII"/>
</dbReference>
<dbReference type="InterPro" id="IPR024567">
    <property type="entry name" value="RNase_HII/HIII_dom"/>
</dbReference>
<feature type="domain" description="RNase H type-2" evidence="17">
    <location>
        <begin position="30"/>
        <end position="219"/>
    </location>
</feature>
<evidence type="ECO:0000256" key="10">
    <source>
        <dbReference type="ARBA" id="ARBA00022723"/>
    </source>
</evidence>
<comment type="cofactor">
    <cofactor evidence="14 15">
        <name>Mn(2+)</name>
        <dbReference type="ChEBI" id="CHEBI:29035"/>
    </cofactor>
    <cofactor evidence="14 15">
        <name>Mg(2+)</name>
        <dbReference type="ChEBI" id="CHEBI:18420"/>
    </cofactor>
    <text evidence="14 15">Manganese or magnesium. Binds 1 divalent metal ion per monomer in the absence of substrate. May bind a second metal ion after substrate binding.</text>
</comment>
<dbReference type="GO" id="GO:0043137">
    <property type="term" value="P:DNA replication, removal of RNA primer"/>
    <property type="evidence" value="ECO:0007669"/>
    <property type="project" value="TreeGrafter"/>
</dbReference>
<keyword evidence="11 14" id="KW-0255">Endonuclease</keyword>
<dbReference type="EMBL" id="LR792683">
    <property type="protein sequence ID" value="CAB3393532.1"/>
    <property type="molecule type" value="Genomic_DNA"/>
</dbReference>
<evidence type="ECO:0000256" key="4">
    <source>
        <dbReference type="ARBA" id="ARBA00004496"/>
    </source>
</evidence>
<evidence type="ECO:0000256" key="14">
    <source>
        <dbReference type="HAMAP-Rule" id="MF_00052"/>
    </source>
</evidence>
<evidence type="ECO:0000256" key="15">
    <source>
        <dbReference type="PROSITE-ProRule" id="PRU01319"/>
    </source>
</evidence>
<dbReference type="InterPro" id="IPR036397">
    <property type="entry name" value="RNaseH_sf"/>
</dbReference>
<dbReference type="GO" id="GO:0030145">
    <property type="term" value="F:manganese ion binding"/>
    <property type="evidence" value="ECO:0007669"/>
    <property type="project" value="UniProtKB-UniRule"/>
</dbReference>
<accession>A0A6F9E9K5</accession>
<feature type="binding site" evidence="14 15">
    <location>
        <position position="37"/>
    </location>
    <ligand>
        <name>a divalent metal cation</name>
        <dbReference type="ChEBI" id="CHEBI:60240"/>
    </ligand>
</feature>
<reference evidence="18 19" key="1">
    <citation type="submission" date="2020-04" db="EMBL/GenBank/DDBJ databases">
        <authorList>
            <person name="Hogendoorn C."/>
        </authorList>
    </citation>
    <scope>NUCLEOTIDE SEQUENCE [LARGE SCALE GENOMIC DNA]</scope>
    <source>
        <strain evidence="18">COOX1</strain>
    </source>
</reference>
<sequence length="240" mass="25749">MSPGNSGGVPTRLPALGWEWERKLWNEGYSLVAGVDEAGVGPLAGPVVAAAVVLPKDFDVIGLGDSKRLTARQREEQFERLRRDALALEVAVVDADLIDRLNILQAARLAMHRAVATLGKRCEAVLVDGRPVPDLPAPSLAVVRGDAQSPSIAAASIVAKVTRDRLMVEYAERYPGYGFERHKGYPTAAHLEALQKLGPCPIHRRSFGPVARWKETCPGGATISALLPVPGGLVDEAREK</sequence>
<evidence type="ECO:0000313" key="19">
    <source>
        <dbReference type="Proteomes" id="UP000502196"/>
    </source>
</evidence>
<name>A0A6F9E9K5_9BACL</name>
<dbReference type="FunFam" id="3.30.420.10:FF:000006">
    <property type="entry name" value="Ribonuclease HII"/>
    <property type="match status" value="1"/>
</dbReference>
<dbReference type="InterPro" id="IPR012337">
    <property type="entry name" value="RNaseH-like_sf"/>
</dbReference>
<dbReference type="SUPFAM" id="SSF53098">
    <property type="entry name" value="Ribonuclease H-like"/>
    <property type="match status" value="1"/>
</dbReference>
<dbReference type="GO" id="GO:0004523">
    <property type="term" value="F:RNA-DNA hybrid ribonuclease activity"/>
    <property type="evidence" value="ECO:0007669"/>
    <property type="project" value="UniProtKB-UniRule"/>
</dbReference>
<feature type="binding site" evidence="14 15">
    <location>
        <position position="128"/>
    </location>
    <ligand>
        <name>a divalent metal cation</name>
        <dbReference type="ChEBI" id="CHEBI:60240"/>
    </ligand>
</feature>
<dbReference type="RefSeq" id="WP_170085703.1">
    <property type="nucleotide sequence ID" value="NZ_CP047972.1"/>
</dbReference>
<dbReference type="PANTHER" id="PTHR10954">
    <property type="entry name" value="RIBONUCLEASE H2 SUBUNIT A"/>
    <property type="match status" value="1"/>
</dbReference>
<dbReference type="NCBIfam" id="NF000594">
    <property type="entry name" value="PRK00015.1-1"/>
    <property type="match status" value="1"/>
</dbReference>
<evidence type="ECO:0000256" key="6">
    <source>
        <dbReference type="ARBA" id="ARBA00012180"/>
    </source>
</evidence>
<dbReference type="GO" id="GO:0032299">
    <property type="term" value="C:ribonuclease H2 complex"/>
    <property type="evidence" value="ECO:0007669"/>
    <property type="project" value="TreeGrafter"/>
</dbReference>
<evidence type="ECO:0000256" key="12">
    <source>
        <dbReference type="ARBA" id="ARBA00022801"/>
    </source>
</evidence>
<dbReference type="CDD" id="cd07182">
    <property type="entry name" value="RNase_HII_bacteria_HII_like"/>
    <property type="match status" value="1"/>
</dbReference>
<evidence type="ECO:0000256" key="9">
    <source>
        <dbReference type="ARBA" id="ARBA00022722"/>
    </source>
</evidence>
<evidence type="ECO:0000259" key="17">
    <source>
        <dbReference type="PROSITE" id="PS51975"/>
    </source>
</evidence>
<keyword evidence="10 14" id="KW-0479">Metal-binding</keyword>
<dbReference type="Gene3D" id="3.30.420.10">
    <property type="entry name" value="Ribonuclease H-like superfamily/Ribonuclease H"/>
    <property type="match status" value="1"/>
</dbReference>
<evidence type="ECO:0000256" key="3">
    <source>
        <dbReference type="ARBA" id="ARBA00004065"/>
    </source>
</evidence>
<dbReference type="Pfam" id="PF01351">
    <property type="entry name" value="RNase_HII"/>
    <property type="match status" value="1"/>
</dbReference>
<dbReference type="GO" id="GO:0005737">
    <property type="term" value="C:cytoplasm"/>
    <property type="evidence" value="ECO:0007669"/>
    <property type="project" value="UniProtKB-SubCell"/>
</dbReference>
<dbReference type="GO" id="GO:0006298">
    <property type="term" value="P:mismatch repair"/>
    <property type="evidence" value="ECO:0007669"/>
    <property type="project" value="TreeGrafter"/>
</dbReference>
<dbReference type="HAMAP" id="MF_00052_B">
    <property type="entry name" value="RNase_HII_B"/>
    <property type="match status" value="1"/>
</dbReference>
<feature type="binding site" evidence="14 15">
    <location>
        <position position="36"/>
    </location>
    <ligand>
        <name>a divalent metal cation</name>
        <dbReference type="ChEBI" id="CHEBI:60240"/>
    </ligand>
</feature>
<comment type="catalytic activity">
    <reaction evidence="1 14 15 16">
        <text>Endonucleolytic cleavage to 5'-phosphomonoester.</text>
        <dbReference type="EC" id="3.1.26.4"/>
    </reaction>
</comment>
<keyword evidence="9 14" id="KW-0540">Nuclease</keyword>
<keyword evidence="8 14" id="KW-0963">Cytoplasm</keyword>
<dbReference type="AlphaFoldDB" id="A0A6F9E9K5"/>
<keyword evidence="12 14" id="KW-0378">Hydrolase</keyword>
<keyword evidence="13 14" id="KW-0464">Manganese</keyword>
<organism evidence="18 19">
    <name type="scientific">Kyrpidia spormannii</name>
    <dbReference type="NCBI Taxonomy" id="2055160"/>
    <lineage>
        <taxon>Bacteria</taxon>
        <taxon>Bacillati</taxon>
        <taxon>Bacillota</taxon>
        <taxon>Bacilli</taxon>
        <taxon>Bacillales</taxon>
        <taxon>Alicyclobacillaceae</taxon>
        <taxon>Kyrpidia</taxon>
    </lineage>
</organism>
<dbReference type="EC" id="3.1.26.4" evidence="6 14"/>
<evidence type="ECO:0000256" key="16">
    <source>
        <dbReference type="RuleBase" id="RU003515"/>
    </source>
</evidence>
<proteinExistence type="inferred from homology"/>
<gene>
    <name evidence="14 18" type="primary">rnhB</name>
    <name evidence="18" type="ORF">COOX1_1956</name>
</gene>
<protein>
    <recommendedName>
        <fullName evidence="7 14">Ribonuclease HII</fullName>
        <shortName evidence="14">RNase HII</shortName>
        <ecNumber evidence="6 14">3.1.26.4</ecNumber>
    </recommendedName>
</protein>
<comment type="subcellular location">
    <subcellularLocation>
        <location evidence="4 14">Cytoplasm</location>
    </subcellularLocation>
</comment>
<comment type="cofactor">
    <cofactor evidence="2">
        <name>Mg(2+)</name>
        <dbReference type="ChEBI" id="CHEBI:18420"/>
    </cofactor>
</comment>